<evidence type="ECO:0000313" key="13">
    <source>
        <dbReference type="Proteomes" id="UP001141552"/>
    </source>
</evidence>
<keyword evidence="3 11" id="KW-0813">Transport</keyword>
<feature type="transmembrane region" description="Helical" evidence="11">
    <location>
        <begin position="124"/>
        <end position="144"/>
    </location>
</feature>
<reference evidence="12" key="1">
    <citation type="submission" date="2022-02" db="EMBL/GenBank/DDBJ databases">
        <authorList>
            <person name="Henning P.M."/>
            <person name="McCubbin A.G."/>
            <person name="Shore J.S."/>
        </authorList>
    </citation>
    <scope>NUCLEOTIDE SEQUENCE</scope>
    <source>
        <strain evidence="12">F60SS</strain>
        <tissue evidence="12">Leaves</tissue>
    </source>
</reference>
<evidence type="ECO:0000256" key="9">
    <source>
        <dbReference type="ARBA" id="ARBA00023136"/>
    </source>
</evidence>
<dbReference type="Gene3D" id="1.20.1280.290">
    <property type="match status" value="1"/>
</dbReference>
<gene>
    <name evidence="12" type="ORF">Tsubulata_045850</name>
</gene>
<protein>
    <recommendedName>
        <fullName evidence="11">Bidirectional sugar transporter SWEET</fullName>
    </recommendedName>
</protein>
<comment type="subcellular location">
    <subcellularLocation>
        <location evidence="1 11">Cell membrane</location>
        <topology evidence="1 11">Multi-pass membrane protein</topology>
    </subcellularLocation>
</comment>
<dbReference type="GO" id="GO:0051119">
    <property type="term" value="F:sugar transmembrane transporter activity"/>
    <property type="evidence" value="ECO:0007669"/>
    <property type="project" value="InterPro"/>
</dbReference>
<evidence type="ECO:0000256" key="7">
    <source>
        <dbReference type="ARBA" id="ARBA00022737"/>
    </source>
</evidence>
<keyword evidence="7" id="KW-0677">Repeat</keyword>
<feature type="transmembrane region" description="Helical" evidence="11">
    <location>
        <begin position="39"/>
        <end position="56"/>
    </location>
</feature>
<comment type="function">
    <text evidence="10">Mediates both low-affinity uptake and efflux of sugar across the plasma membrane.</text>
</comment>
<dbReference type="Proteomes" id="UP001141552">
    <property type="component" value="Unassembled WGS sequence"/>
</dbReference>
<reference evidence="12" key="2">
    <citation type="journal article" date="2023" name="Plants (Basel)">
        <title>Annotation of the Turnera subulata (Passifloraceae) Draft Genome Reveals the S-Locus Evolved after the Divergence of Turneroideae from Passifloroideae in a Stepwise Manner.</title>
        <authorList>
            <person name="Henning P.M."/>
            <person name="Roalson E.H."/>
            <person name="Mir W."/>
            <person name="McCubbin A.G."/>
            <person name="Shore J.S."/>
        </authorList>
    </citation>
    <scope>NUCLEOTIDE SEQUENCE</scope>
    <source>
        <strain evidence="12">F60SS</strain>
    </source>
</reference>
<evidence type="ECO:0000256" key="2">
    <source>
        <dbReference type="ARBA" id="ARBA00007809"/>
    </source>
</evidence>
<keyword evidence="5 11" id="KW-0762">Sugar transport</keyword>
<proteinExistence type="inferred from homology"/>
<dbReference type="InterPro" id="IPR047664">
    <property type="entry name" value="SWEET"/>
</dbReference>
<dbReference type="Pfam" id="PF03083">
    <property type="entry name" value="MtN3_slv"/>
    <property type="match status" value="2"/>
</dbReference>
<sequence length="268" mass="31143">MSDLEIIGTITTIFVFLLQGIPLLRIVQQGTVEGGRQKLSPFLWTLLSCIVGIIHYSHMQQVTFIVCNGGGFSLHLLYTLLFIRYAWHLPHKRKPIAIWVAATIGVVSFVVVVAEMMGDDTRKIFTGFCFLVATIARYFSPYWLWKRALKWKDYSLIDPAVPIGSGINCCIWLDYGIVYILPYTVLISMCGLVAALLQIGIYIYLYMGRHTYAIMDDIPVRCYRTDPVPYRFYPPLRESSDIPYIYMDPNRRQRYVRRRRDHYKVKMD</sequence>
<feature type="transmembrane region" description="Helical" evidence="11">
    <location>
        <begin position="96"/>
        <end position="118"/>
    </location>
</feature>
<dbReference type="GO" id="GO:0005886">
    <property type="term" value="C:plasma membrane"/>
    <property type="evidence" value="ECO:0007669"/>
    <property type="project" value="UniProtKB-SubCell"/>
</dbReference>
<evidence type="ECO:0000256" key="4">
    <source>
        <dbReference type="ARBA" id="ARBA00022475"/>
    </source>
</evidence>
<name>A0A9Q0G3H7_9ROSI</name>
<feature type="transmembrane region" description="Helical" evidence="11">
    <location>
        <begin position="62"/>
        <end position="84"/>
    </location>
</feature>
<dbReference type="AlphaFoldDB" id="A0A9Q0G3H7"/>
<keyword evidence="9 11" id="KW-0472">Membrane</keyword>
<organism evidence="12 13">
    <name type="scientific">Turnera subulata</name>
    <dbReference type="NCBI Taxonomy" id="218843"/>
    <lineage>
        <taxon>Eukaryota</taxon>
        <taxon>Viridiplantae</taxon>
        <taxon>Streptophyta</taxon>
        <taxon>Embryophyta</taxon>
        <taxon>Tracheophyta</taxon>
        <taxon>Spermatophyta</taxon>
        <taxon>Magnoliopsida</taxon>
        <taxon>eudicotyledons</taxon>
        <taxon>Gunneridae</taxon>
        <taxon>Pentapetalae</taxon>
        <taxon>rosids</taxon>
        <taxon>fabids</taxon>
        <taxon>Malpighiales</taxon>
        <taxon>Passifloraceae</taxon>
        <taxon>Turnera</taxon>
    </lineage>
</organism>
<accession>A0A9Q0G3H7</accession>
<evidence type="ECO:0000313" key="12">
    <source>
        <dbReference type="EMBL" id="KAJ4842547.1"/>
    </source>
</evidence>
<keyword evidence="6 11" id="KW-0812">Transmembrane</keyword>
<feature type="transmembrane region" description="Helical" evidence="11">
    <location>
        <begin position="183"/>
        <end position="205"/>
    </location>
</feature>
<dbReference type="PANTHER" id="PTHR10791">
    <property type="entry name" value="RAG1-ACTIVATING PROTEIN 1"/>
    <property type="match status" value="1"/>
</dbReference>
<comment type="function">
    <text evidence="11">Mediates both low-affinity uptake and efflux of sugar across the membrane.</text>
</comment>
<evidence type="ECO:0000256" key="10">
    <source>
        <dbReference type="ARBA" id="ARBA00037238"/>
    </source>
</evidence>
<comment type="caution">
    <text evidence="12">The sequence shown here is derived from an EMBL/GenBank/DDBJ whole genome shotgun (WGS) entry which is preliminary data.</text>
</comment>
<evidence type="ECO:0000256" key="6">
    <source>
        <dbReference type="ARBA" id="ARBA00022692"/>
    </source>
</evidence>
<dbReference type="EMBL" id="JAKUCV010002465">
    <property type="protein sequence ID" value="KAJ4842547.1"/>
    <property type="molecule type" value="Genomic_DNA"/>
</dbReference>
<keyword evidence="13" id="KW-1185">Reference proteome</keyword>
<evidence type="ECO:0000256" key="8">
    <source>
        <dbReference type="ARBA" id="ARBA00022989"/>
    </source>
</evidence>
<evidence type="ECO:0000256" key="1">
    <source>
        <dbReference type="ARBA" id="ARBA00004651"/>
    </source>
</evidence>
<feature type="transmembrane region" description="Helical" evidence="11">
    <location>
        <begin position="156"/>
        <end position="177"/>
    </location>
</feature>
<evidence type="ECO:0000256" key="3">
    <source>
        <dbReference type="ARBA" id="ARBA00022448"/>
    </source>
</evidence>
<feature type="transmembrane region" description="Helical" evidence="11">
    <location>
        <begin position="6"/>
        <end position="27"/>
    </location>
</feature>
<dbReference type="PANTHER" id="PTHR10791:SF30">
    <property type="entry name" value="SUGAR TRANSPORTER SWEET1"/>
    <property type="match status" value="1"/>
</dbReference>
<evidence type="ECO:0000256" key="11">
    <source>
        <dbReference type="RuleBase" id="RU910715"/>
    </source>
</evidence>
<keyword evidence="8 11" id="KW-1133">Transmembrane helix</keyword>
<keyword evidence="4" id="KW-1003">Cell membrane</keyword>
<comment type="similarity">
    <text evidence="2 11">Belongs to the SWEET sugar transporter family.</text>
</comment>
<dbReference type="InterPro" id="IPR004316">
    <property type="entry name" value="SWEET_rpt"/>
</dbReference>
<evidence type="ECO:0000256" key="5">
    <source>
        <dbReference type="ARBA" id="ARBA00022597"/>
    </source>
</evidence>